<evidence type="ECO:0000313" key="2">
    <source>
        <dbReference type="EMBL" id="PPR02367.1"/>
    </source>
</evidence>
<evidence type="ECO:0000313" key="3">
    <source>
        <dbReference type="Proteomes" id="UP000284842"/>
    </source>
</evidence>
<proteinExistence type="predicted"/>
<comment type="caution">
    <text evidence="2">The sequence shown here is derived from an EMBL/GenBank/DDBJ whole genome shotgun (WGS) entry which is preliminary data.</text>
</comment>
<sequence length="321" mass="36327">MDDTPMGDDTQTQTAPLQPFAQTFQPFQSTNVFGWGQAATQSQPQAQIQPTTNTFSFLPQPTPAQLPQFSDPNEAAAYSFWFTMLAKIREQERYDQWQQLPVTTAPPQFSQPLRPFTPMFDLPSQPDGRPLVQRFSDDPPSPRFGGLRAHRSRRMENRGFDPFHIGSGMRPLAPSSATEGDIRVRGSEANLIHRLALEKRLEEEAKQRAAKERQVTEQAALAVIKDHEKKRKVTVRKRRRSSSGRRSTGDSPRKSKLDQPLTPIDNPATEITITASVIPTIHTQTIVSSEEKVQDTTGRRMKRHVFCPTFSMAIQRFLRSC</sequence>
<keyword evidence="3" id="KW-1185">Reference proteome</keyword>
<name>A0A409YH69_9AGAR</name>
<dbReference type="AlphaFoldDB" id="A0A409YH69"/>
<evidence type="ECO:0000256" key="1">
    <source>
        <dbReference type="SAM" id="MobiDB-lite"/>
    </source>
</evidence>
<dbReference type="EMBL" id="NHTK01001173">
    <property type="protein sequence ID" value="PPR02367.1"/>
    <property type="molecule type" value="Genomic_DNA"/>
</dbReference>
<reference evidence="2 3" key="1">
    <citation type="journal article" date="2018" name="Evol. Lett.">
        <title>Horizontal gene cluster transfer increased hallucinogenic mushroom diversity.</title>
        <authorList>
            <person name="Reynolds H.T."/>
            <person name="Vijayakumar V."/>
            <person name="Gluck-Thaler E."/>
            <person name="Korotkin H.B."/>
            <person name="Matheny P.B."/>
            <person name="Slot J.C."/>
        </authorList>
    </citation>
    <scope>NUCLEOTIDE SEQUENCE [LARGE SCALE GENOMIC DNA]</scope>
    <source>
        <strain evidence="2 3">2629</strain>
    </source>
</reference>
<gene>
    <name evidence="2" type="ORF">CVT24_011711</name>
</gene>
<accession>A0A409YH69</accession>
<feature type="region of interest" description="Disordered" evidence="1">
    <location>
        <begin position="227"/>
        <end position="266"/>
    </location>
</feature>
<dbReference type="Proteomes" id="UP000284842">
    <property type="component" value="Unassembled WGS sequence"/>
</dbReference>
<organism evidence="2 3">
    <name type="scientific">Panaeolus cyanescens</name>
    <dbReference type="NCBI Taxonomy" id="181874"/>
    <lineage>
        <taxon>Eukaryota</taxon>
        <taxon>Fungi</taxon>
        <taxon>Dikarya</taxon>
        <taxon>Basidiomycota</taxon>
        <taxon>Agaricomycotina</taxon>
        <taxon>Agaricomycetes</taxon>
        <taxon>Agaricomycetidae</taxon>
        <taxon>Agaricales</taxon>
        <taxon>Agaricineae</taxon>
        <taxon>Galeropsidaceae</taxon>
        <taxon>Panaeolus</taxon>
    </lineage>
</organism>
<feature type="compositionally biased region" description="Basic residues" evidence="1">
    <location>
        <begin position="228"/>
        <end position="243"/>
    </location>
</feature>
<feature type="region of interest" description="Disordered" evidence="1">
    <location>
        <begin position="160"/>
        <end position="181"/>
    </location>
</feature>
<protein>
    <submittedName>
        <fullName evidence="2">Uncharacterized protein</fullName>
    </submittedName>
</protein>
<dbReference type="InParanoid" id="A0A409YH69"/>
<feature type="compositionally biased region" description="Basic and acidic residues" evidence="1">
    <location>
        <begin position="247"/>
        <end position="257"/>
    </location>
</feature>